<protein>
    <recommendedName>
        <fullName evidence="6">SAM domain-containing protein</fullName>
    </recommendedName>
</protein>
<feature type="compositionally biased region" description="Basic residues" evidence="5">
    <location>
        <begin position="739"/>
        <end position="749"/>
    </location>
</feature>
<dbReference type="Gene3D" id="1.10.150.50">
    <property type="entry name" value="Transcription Factor, Ets-1"/>
    <property type="match status" value="1"/>
</dbReference>
<comment type="subcellular location">
    <subcellularLocation>
        <location evidence="1">Cytoplasm</location>
    </subcellularLocation>
</comment>
<evidence type="ECO:0000256" key="3">
    <source>
        <dbReference type="ARBA" id="ARBA00022737"/>
    </source>
</evidence>
<keyword evidence="4" id="KW-0378">Hydrolase</keyword>
<keyword evidence="2" id="KW-0963">Cytoplasm</keyword>
<feature type="region of interest" description="Disordered" evidence="5">
    <location>
        <begin position="474"/>
        <end position="534"/>
    </location>
</feature>
<name>A0AAD9INH1_PROWI</name>
<evidence type="ECO:0000313" key="8">
    <source>
        <dbReference type="Proteomes" id="UP001255856"/>
    </source>
</evidence>
<dbReference type="Proteomes" id="UP001255856">
    <property type="component" value="Unassembled WGS sequence"/>
</dbReference>
<dbReference type="PANTHER" id="PTHR22998">
    <property type="entry name" value="SARM1"/>
    <property type="match status" value="1"/>
</dbReference>
<feature type="region of interest" description="Disordered" evidence="5">
    <location>
        <begin position="1"/>
        <end position="78"/>
    </location>
</feature>
<dbReference type="GO" id="GO:0005737">
    <property type="term" value="C:cytoplasm"/>
    <property type="evidence" value="ECO:0007669"/>
    <property type="project" value="UniProtKB-SubCell"/>
</dbReference>
<dbReference type="SUPFAM" id="SSF47769">
    <property type="entry name" value="SAM/Pointed domain"/>
    <property type="match status" value="1"/>
</dbReference>
<dbReference type="InterPro" id="IPR001660">
    <property type="entry name" value="SAM"/>
</dbReference>
<feature type="compositionally biased region" description="Acidic residues" evidence="5">
    <location>
        <begin position="1"/>
        <end position="10"/>
    </location>
</feature>
<dbReference type="GO" id="GO:0035591">
    <property type="term" value="F:signaling adaptor activity"/>
    <property type="evidence" value="ECO:0007669"/>
    <property type="project" value="InterPro"/>
</dbReference>
<dbReference type="Pfam" id="PF00536">
    <property type="entry name" value="SAM_1"/>
    <property type="match status" value="1"/>
</dbReference>
<proteinExistence type="predicted"/>
<feature type="compositionally biased region" description="Low complexity" evidence="5">
    <location>
        <begin position="516"/>
        <end position="534"/>
    </location>
</feature>
<feature type="region of interest" description="Disordered" evidence="5">
    <location>
        <begin position="169"/>
        <end position="209"/>
    </location>
</feature>
<feature type="compositionally biased region" description="Low complexity" evidence="5">
    <location>
        <begin position="169"/>
        <end position="186"/>
    </location>
</feature>
<dbReference type="GO" id="GO:0048678">
    <property type="term" value="P:response to axon injury"/>
    <property type="evidence" value="ECO:0007669"/>
    <property type="project" value="InterPro"/>
</dbReference>
<dbReference type="GO" id="GO:0003953">
    <property type="term" value="F:NAD+ nucleosidase activity"/>
    <property type="evidence" value="ECO:0007669"/>
    <property type="project" value="InterPro"/>
</dbReference>
<evidence type="ECO:0000313" key="7">
    <source>
        <dbReference type="EMBL" id="KAK2080105.1"/>
    </source>
</evidence>
<dbReference type="PANTHER" id="PTHR22998:SF1">
    <property type="entry name" value="NAD(+) HYDROLASE SARM1"/>
    <property type="match status" value="1"/>
</dbReference>
<reference evidence="7" key="1">
    <citation type="submission" date="2021-01" db="EMBL/GenBank/DDBJ databases">
        <authorList>
            <person name="Eckstrom K.M.E."/>
        </authorList>
    </citation>
    <scope>NUCLEOTIDE SEQUENCE</scope>
    <source>
        <strain evidence="7">UVCC 0001</strain>
    </source>
</reference>
<organism evidence="7 8">
    <name type="scientific">Prototheca wickerhamii</name>
    <dbReference type="NCBI Taxonomy" id="3111"/>
    <lineage>
        <taxon>Eukaryota</taxon>
        <taxon>Viridiplantae</taxon>
        <taxon>Chlorophyta</taxon>
        <taxon>core chlorophytes</taxon>
        <taxon>Trebouxiophyceae</taxon>
        <taxon>Chlorellales</taxon>
        <taxon>Chlorellaceae</taxon>
        <taxon>Prototheca</taxon>
    </lineage>
</organism>
<feature type="compositionally biased region" description="Basic residues" evidence="5">
    <location>
        <begin position="348"/>
        <end position="360"/>
    </location>
</feature>
<comment type="caution">
    <text evidence="7">The sequence shown here is derived from an EMBL/GenBank/DDBJ whole genome shotgun (WGS) entry which is preliminary data.</text>
</comment>
<evidence type="ECO:0000256" key="4">
    <source>
        <dbReference type="ARBA" id="ARBA00022801"/>
    </source>
</evidence>
<dbReference type="AlphaFoldDB" id="A0AAD9INH1"/>
<evidence type="ECO:0000256" key="2">
    <source>
        <dbReference type="ARBA" id="ARBA00022490"/>
    </source>
</evidence>
<dbReference type="PROSITE" id="PS50105">
    <property type="entry name" value="SAM_DOMAIN"/>
    <property type="match status" value="1"/>
</dbReference>
<keyword evidence="3" id="KW-0677">Repeat</keyword>
<dbReference type="GO" id="GO:0034128">
    <property type="term" value="P:negative regulation of MyD88-independent toll-like receptor signaling pathway"/>
    <property type="evidence" value="ECO:0007669"/>
    <property type="project" value="InterPro"/>
</dbReference>
<feature type="region of interest" description="Disordered" evidence="5">
    <location>
        <begin position="348"/>
        <end position="369"/>
    </location>
</feature>
<feature type="compositionally biased region" description="Gly residues" evidence="5">
    <location>
        <begin position="44"/>
        <end position="54"/>
    </location>
</feature>
<dbReference type="SMART" id="SM00454">
    <property type="entry name" value="SAM"/>
    <property type="match status" value="1"/>
</dbReference>
<evidence type="ECO:0000256" key="1">
    <source>
        <dbReference type="ARBA" id="ARBA00004496"/>
    </source>
</evidence>
<feature type="domain" description="SAM" evidence="6">
    <location>
        <begin position="213"/>
        <end position="277"/>
    </location>
</feature>
<dbReference type="CDD" id="cd09487">
    <property type="entry name" value="SAM_superfamily"/>
    <property type="match status" value="1"/>
</dbReference>
<dbReference type="EMBL" id="JASFZW010000002">
    <property type="protein sequence ID" value="KAK2080105.1"/>
    <property type="molecule type" value="Genomic_DNA"/>
</dbReference>
<dbReference type="InterPro" id="IPR039184">
    <property type="entry name" value="SARM1"/>
</dbReference>
<gene>
    <name evidence="7" type="ORF">QBZ16_002501</name>
</gene>
<dbReference type="InterPro" id="IPR013761">
    <property type="entry name" value="SAM/pointed_sf"/>
</dbReference>
<evidence type="ECO:0000256" key="5">
    <source>
        <dbReference type="SAM" id="MobiDB-lite"/>
    </source>
</evidence>
<feature type="region of interest" description="Disordered" evidence="5">
    <location>
        <begin position="99"/>
        <end position="119"/>
    </location>
</feature>
<keyword evidence="8" id="KW-1185">Reference proteome</keyword>
<accession>A0AAD9INH1</accession>
<evidence type="ECO:0000259" key="6">
    <source>
        <dbReference type="PROSITE" id="PS50105"/>
    </source>
</evidence>
<feature type="region of interest" description="Disordered" evidence="5">
    <location>
        <begin position="727"/>
        <end position="777"/>
    </location>
</feature>
<sequence length="777" mass="82795">MTSLSDEDDIPIQSSRPPKTLKRRLRVPSIALPGLVPEPAVGGPANGGSWGGDNGDPPDDAGTACTAQPALPPSASASTLPTLSLASALASALAGDSARTVSQPGGAEPASSTRSANRPDASALEMRMHVPDAHFDAQQLAELVARHGGGTRMLQGAVQAERLGCQSSTARARAASKSGLAGAGASQERRNRSIRAASPARSTDQHPAAPASWTVQDVCAWVERIGLGQYRKRFVHNAITGALLLRLTPAQIREHLEITILGHQAALWDALRALRKRSDDAAGADQPAGSETIETGLLRRQQRAIKLRHALERARSREAHCLAEAQHAQRTAELAQAEVRQLRARARAARARRRAGRGPRHASAPASPGARLRRDLEVLCEEASVACLASADAEGIAAPELREALPQLTQALRDQLDPDVIEAAERRGAAEPAVAISYLAAALRFRRFERRYQADLERRRQRLDRLAARACQGTAGRSVRPSARAESEGGSDVEADEASSAGSQEDEEHDGRAHPGAPSGAADESEAAARAPATLAQAKELASALGWTAIEVEDPDRLAVRVDEFLNAAGVQEDGECLDGDCVGIEGADDAAGRANARGRTLLAQPWTPAEVVSCLRRCHPDELAAIRAGRGSAQLVQLFRAVRAQRFLRAVQADLARRARQAASREAAAGAREQRVLTPEEQDRFVARLMEDARRRLRNREEIARKAELERTRAPAEAGMAALLRQRKHASDAGPGQAKRKARRKKAPHGGWRGGPTGRSATAEASGRLSAQEELN</sequence>